<evidence type="ECO:0000313" key="6">
    <source>
        <dbReference type="Proteomes" id="UP000734343"/>
    </source>
</evidence>
<comment type="similarity">
    <text evidence="1">Belongs to the glycosyltransferase 2 family.</text>
</comment>
<evidence type="ECO:0000256" key="3">
    <source>
        <dbReference type="ARBA" id="ARBA00022679"/>
    </source>
</evidence>
<accession>A0ABS6LW75</accession>
<evidence type="ECO:0000313" key="5">
    <source>
        <dbReference type="EMBL" id="MBU9855893.1"/>
    </source>
</evidence>
<evidence type="ECO:0000259" key="4">
    <source>
        <dbReference type="Pfam" id="PF00535"/>
    </source>
</evidence>
<gene>
    <name evidence="5" type="ORF">J1778_11460</name>
</gene>
<keyword evidence="6" id="KW-1185">Reference proteome</keyword>
<evidence type="ECO:0000256" key="1">
    <source>
        <dbReference type="ARBA" id="ARBA00006739"/>
    </source>
</evidence>
<organism evidence="5 6">
    <name type="scientific">Rahnella bonaserana</name>
    <dbReference type="NCBI Taxonomy" id="2816248"/>
    <lineage>
        <taxon>Bacteria</taxon>
        <taxon>Pseudomonadati</taxon>
        <taxon>Pseudomonadota</taxon>
        <taxon>Gammaproteobacteria</taxon>
        <taxon>Enterobacterales</taxon>
        <taxon>Yersiniaceae</taxon>
        <taxon>Rahnella</taxon>
    </lineage>
</organism>
<dbReference type="Proteomes" id="UP000734343">
    <property type="component" value="Unassembled WGS sequence"/>
</dbReference>
<dbReference type="PANTHER" id="PTHR43179:SF12">
    <property type="entry name" value="GALACTOFURANOSYLTRANSFERASE GLFT2"/>
    <property type="match status" value="1"/>
</dbReference>
<keyword evidence="2" id="KW-0328">Glycosyltransferase</keyword>
<dbReference type="InterPro" id="IPR001173">
    <property type="entry name" value="Glyco_trans_2-like"/>
</dbReference>
<keyword evidence="3" id="KW-0808">Transferase</keyword>
<feature type="domain" description="Glycosyltransferase 2-like" evidence="4">
    <location>
        <begin position="5"/>
        <end position="108"/>
    </location>
</feature>
<reference evidence="5 6" key="1">
    <citation type="submission" date="2021-03" db="EMBL/GenBank/DDBJ databases">
        <title>Five novel Rahnella species.</title>
        <authorList>
            <person name="Brady C."/>
            <person name="Asselin J."/>
            <person name="Beer S."/>
            <person name="Bruberg M.B."/>
            <person name="Crampton B."/>
            <person name="Venter S."/>
            <person name="Arnold D."/>
            <person name="Denman S."/>
        </authorList>
    </citation>
    <scope>NUCLEOTIDE SEQUENCE [LARGE SCALE GENOMIC DNA]</scope>
    <source>
        <strain evidence="5 6">H11b</strain>
    </source>
</reference>
<dbReference type="Pfam" id="PF00535">
    <property type="entry name" value="Glycos_transf_2"/>
    <property type="match status" value="1"/>
</dbReference>
<dbReference type="EMBL" id="JAFMOW010000061">
    <property type="protein sequence ID" value="MBU9855893.1"/>
    <property type="molecule type" value="Genomic_DNA"/>
</dbReference>
<name>A0ABS6LW75_9GAMM</name>
<comment type="caution">
    <text evidence="5">The sequence shown here is derived from an EMBL/GenBank/DDBJ whole genome shotgun (WGS) entry which is preliminary data.</text>
</comment>
<dbReference type="RefSeq" id="WP_217173245.1">
    <property type="nucleotide sequence ID" value="NZ_JAFMOW010000061.1"/>
</dbReference>
<protein>
    <submittedName>
        <fullName evidence="5">Glycosyltransferase</fullName>
    </submittedName>
</protein>
<evidence type="ECO:0000256" key="2">
    <source>
        <dbReference type="ARBA" id="ARBA00022676"/>
    </source>
</evidence>
<sequence length="297" mass="34012">MNTTALIVTFNRLDKLKKCWLSTSMLPFDNIVVVNNCSTDDTATWLESIEDSRLTVLSLTENTGGAGGFRKGAEYITSQINTDWIFIYDDDAYPAPDLLKSFREITLDGISALSCRVIDTHGIDCKMNKPFLKLPQTLRDNVKYFTDSQEFIPGNEKIESCVTLSFVGTIIRQDVMRTSAHYIHDDLFLYYDDVYFSHHLILNGHKFIYVPQLQFIHDISITGNSITPVWKVYYLVRNLILAKKYFQSNCPYSCIGTILRIVKAFSNVLNQDNKFSYIKYIIRGVIDGVFSKSGKRH</sequence>
<dbReference type="PANTHER" id="PTHR43179">
    <property type="entry name" value="RHAMNOSYLTRANSFERASE WBBL"/>
    <property type="match status" value="1"/>
</dbReference>
<proteinExistence type="inferred from homology"/>